<feature type="domain" description="Peptidase C1A papain C-terminal" evidence="3">
    <location>
        <begin position="1"/>
        <end position="112"/>
    </location>
</feature>
<evidence type="ECO:0000259" key="3">
    <source>
        <dbReference type="SMART" id="SM00645"/>
    </source>
</evidence>
<dbReference type="PANTHER" id="PTHR12411">
    <property type="entry name" value="CYSTEINE PROTEASE FAMILY C1-RELATED"/>
    <property type="match status" value="1"/>
</dbReference>
<dbReference type="Pfam" id="PF00112">
    <property type="entry name" value="Peptidase_C1"/>
    <property type="match status" value="1"/>
</dbReference>
<evidence type="ECO:0000313" key="5">
    <source>
        <dbReference type="Proteomes" id="UP000785679"/>
    </source>
</evidence>
<dbReference type="AlphaFoldDB" id="A0A8J8SZY3"/>
<comment type="similarity">
    <text evidence="1">Belongs to the peptidase C1 family.</text>
</comment>
<gene>
    <name evidence="4" type="ORF">FGO68_gene17225</name>
</gene>
<dbReference type="SMART" id="SM00645">
    <property type="entry name" value="Pept_C1"/>
    <property type="match status" value="1"/>
</dbReference>
<evidence type="ECO:0000313" key="4">
    <source>
        <dbReference type="EMBL" id="TNV77059.1"/>
    </source>
</evidence>
<dbReference type="InterPro" id="IPR025661">
    <property type="entry name" value="Pept_asp_AS"/>
</dbReference>
<reference evidence="4" key="1">
    <citation type="submission" date="2019-06" db="EMBL/GenBank/DDBJ databases">
        <authorList>
            <person name="Zheng W."/>
        </authorList>
    </citation>
    <scope>NUCLEOTIDE SEQUENCE</scope>
    <source>
        <strain evidence="4">QDHG01</strain>
    </source>
</reference>
<dbReference type="InterPro" id="IPR000668">
    <property type="entry name" value="Peptidase_C1A_C"/>
</dbReference>
<dbReference type="InterPro" id="IPR038765">
    <property type="entry name" value="Papain-like_cys_pep_sf"/>
</dbReference>
<dbReference type="GO" id="GO:0008234">
    <property type="term" value="F:cysteine-type peptidase activity"/>
    <property type="evidence" value="ECO:0007669"/>
    <property type="project" value="InterPro"/>
</dbReference>
<name>A0A8J8SZY3_HALGN</name>
<proteinExistence type="inferred from homology"/>
<dbReference type="Gene3D" id="3.90.70.10">
    <property type="entry name" value="Cysteine proteinases"/>
    <property type="match status" value="1"/>
</dbReference>
<dbReference type="OrthoDB" id="640249at2759"/>
<dbReference type="Proteomes" id="UP000785679">
    <property type="component" value="Unassembled WGS sequence"/>
</dbReference>
<dbReference type="SUPFAM" id="SSF54001">
    <property type="entry name" value="Cysteine proteinases"/>
    <property type="match status" value="1"/>
</dbReference>
<sequence length="113" mass="12001">MTPKEIAAFTGATLTSVTDVWGVNDAKIAISNGPFGVYVNAVGDFASYGGGIFNGYCGTRDHAVIMVGWGVENGVEYWIIRNSWGDTWGEGGYIRVQIGGNCNIEMSAFPVLA</sequence>
<dbReference type="InterPro" id="IPR013128">
    <property type="entry name" value="Peptidase_C1A"/>
</dbReference>
<evidence type="ECO:0000256" key="2">
    <source>
        <dbReference type="ARBA" id="ARBA00023145"/>
    </source>
</evidence>
<dbReference type="EMBL" id="RRYP01012512">
    <property type="protein sequence ID" value="TNV77059.1"/>
    <property type="molecule type" value="Genomic_DNA"/>
</dbReference>
<organism evidence="4 5">
    <name type="scientific">Halteria grandinella</name>
    <dbReference type="NCBI Taxonomy" id="5974"/>
    <lineage>
        <taxon>Eukaryota</taxon>
        <taxon>Sar</taxon>
        <taxon>Alveolata</taxon>
        <taxon>Ciliophora</taxon>
        <taxon>Intramacronucleata</taxon>
        <taxon>Spirotrichea</taxon>
        <taxon>Stichotrichia</taxon>
        <taxon>Sporadotrichida</taxon>
        <taxon>Halteriidae</taxon>
        <taxon>Halteria</taxon>
    </lineage>
</organism>
<accession>A0A8J8SZY3</accession>
<evidence type="ECO:0000256" key="1">
    <source>
        <dbReference type="ARBA" id="ARBA00008455"/>
    </source>
</evidence>
<comment type="caution">
    <text evidence="4">The sequence shown here is derived from an EMBL/GenBank/DDBJ whole genome shotgun (WGS) entry which is preliminary data.</text>
</comment>
<keyword evidence="5" id="KW-1185">Reference proteome</keyword>
<dbReference type="GO" id="GO:0006508">
    <property type="term" value="P:proteolysis"/>
    <property type="evidence" value="ECO:0007669"/>
    <property type="project" value="InterPro"/>
</dbReference>
<dbReference type="PROSITE" id="PS00640">
    <property type="entry name" value="THIOL_PROTEASE_ASN"/>
    <property type="match status" value="1"/>
</dbReference>
<keyword evidence="2" id="KW-0865">Zymogen</keyword>
<protein>
    <recommendedName>
        <fullName evidence="3">Peptidase C1A papain C-terminal domain-containing protein</fullName>
    </recommendedName>
</protein>